<organism evidence="6 7">
    <name type="scientific">Agromyces marinus</name>
    <dbReference type="NCBI Taxonomy" id="1389020"/>
    <lineage>
        <taxon>Bacteria</taxon>
        <taxon>Bacillati</taxon>
        <taxon>Actinomycetota</taxon>
        <taxon>Actinomycetes</taxon>
        <taxon>Micrococcales</taxon>
        <taxon>Microbacteriaceae</taxon>
        <taxon>Agromyces</taxon>
    </lineage>
</organism>
<dbReference type="Proteomes" id="UP001321477">
    <property type="component" value="Chromosome"/>
</dbReference>
<dbReference type="EMBL" id="AP027734">
    <property type="protein sequence ID" value="BDZ54238.1"/>
    <property type="molecule type" value="Genomic_DNA"/>
</dbReference>
<sequence length="98" mass="10510">MNARAVLSRERIVRAAATVADRGGIGAVSMRSVAAELGVEAMSLYHHVANKNALLDSLADWAFEQIVAPEVDAPGGRRWSNGRDPHDRCWCGIRGPSA</sequence>
<keyword evidence="7" id="KW-1185">Reference proteome</keyword>
<dbReference type="PANTHER" id="PTHR30055">
    <property type="entry name" value="HTH-TYPE TRANSCRIPTIONAL REGULATOR RUTR"/>
    <property type="match status" value="1"/>
</dbReference>
<dbReference type="Pfam" id="PF00440">
    <property type="entry name" value="TetR_N"/>
    <property type="match status" value="1"/>
</dbReference>
<evidence type="ECO:0000313" key="6">
    <source>
        <dbReference type="EMBL" id="BDZ54238.1"/>
    </source>
</evidence>
<dbReference type="InterPro" id="IPR009057">
    <property type="entry name" value="Homeodomain-like_sf"/>
</dbReference>
<gene>
    <name evidence="6" type="ORF">GCM10025870_13110</name>
</gene>
<dbReference type="InterPro" id="IPR050109">
    <property type="entry name" value="HTH-type_TetR-like_transc_reg"/>
</dbReference>
<keyword evidence="2 4" id="KW-0238">DNA-binding</keyword>
<proteinExistence type="predicted"/>
<protein>
    <recommendedName>
        <fullName evidence="5">HTH tetR-type domain-containing protein</fullName>
    </recommendedName>
</protein>
<evidence type="ECO:0000256" key="4">
    <source>
        <dbReference type="PROSITE-ProRule" id="PRU00335"/>
    </source>
</evidence>
<feature type="domain" description="HTH tetR-type" evidence="5">
    <location>
        <begin position="6"/>
        <end position="66"/>
    </location>
</feature>
<name>A0ABN6YAP0_9MICO</name>
<keyword evidence="3" id="KW-0804">Transcription</keyword>
<keyword evidence="1" id="KW-0805">Transcription regulation</keyword>
<evidence type="ECO:0000313" key="7">
    <source>
        <dbReference type="Proteomes" id="UP001321477"/>
    </source>
</evidence>
<accession>A0ABN6YAP0</accession>
<reference evidence="7" key="1">
    <citation type="journal article" date="2019" name="Int. J. Syst. Evol. Microbiol.">
        <title>The Global Catalogue of Microorganisms (GCM) 10K type strain sequencing project: providing services to taxonomists for standard genome sequencing and annotation.</title>
        <authorList>
            <consortium name="The Broad Institute Genomics Platform"/>
            <consortium name="The Broad Institute Genome Sequencing Center for Infectious Disease"/>
            <person name="Wu L."/>
            <person name="Ma J."/>
        </authorList>
    </citation>
    <scope>NUCLEOTIDE SEQUENCE [LARGE SCALE GENOMIC DNA]</scope>
    <source>
        <strain evidence="7">NBRC 109019</strain>
    </source>
</reference>
<evidence type="ECO:0000256" key="2">
    <source>
        <dbReference type="ARBA" id="ARBA00023125"/>
    </source>
</evidence>
<dbReference type="PRINTS" id="PR00455">
    <property type="entry name" value="HTHTETR"/>
</dbReference>
<dbReference type="Gene3D" id="1.10.357.10">
    <property type="entry name" value="Tetracycline Repressor, domain 2"/>
    <property type="match status" value="1"/>
</dbReference>
<evidence type="ECO:0000256" key="3">
    <source>
        <dbReference type="ARBA" id="ARBA00023163"/>
    </source>
</evidence>
<dbReference type="InterPro" id="IPR001647">
    <property type="entry name" value="HTH_TetR"/>
</dbReference>
<dbReference type="PANTHER" id="PTHR30055:SF151">
    <property type="entry name" value="TRANSCRIPTIONAL REGULATORY PROTEIN"/>
    <property type="match status" value="1"/>
</dbReference>
<dbReference type="PROSITE" id="PS50977">
    <property type="entry name" value="HTH_TETR_2"/>
    <property type="match status" value="1"/>
</dbReference>
<evidence type="ECO:0000259" key="5">
    <source>
        <dbReference type="PROSITE" id="PS50977"/>
    </source>
</evidence>
<evidence type="ECO:0000256" key="1">
    <source>
        <dbReference type="ARBA" id="ARBA00023015"/>
    </source>
</evidence>
<feature type="DNA-binding region" description="H-T-H motif" evidence="4">
    <location>
        <begin position="29"/>
        <end position="48"/>
    </location>
</feature>
<dbReference type="SUPFAM" id="SSF46689">
    <property type="entry name" value="Homeodomain-like"/>
    <property type="match status" value="1"/>
</dbReference>